<name>A0A8H7BIZ3_9FUNG</name>
<evidence type="ECO:0000313" key="2">
    <source>
        <dbReference type="EMBL" id="KAF7720914.1"/>
    </source>
</evidence>
<dbReference type="AlphaFoldDB" id="A0A8H7BIZ3"/>
<feature type="non-terminal residue" evidence="2">
    <location>
        <position position="1"/>
    </location>
</feature>
<reference evidence="2" key="1">
    <citation type="submission" date="2020-01" db="EMBL/GenBank/DDBJ databases">
        <title>Genome Sequencing of Three Apophysomyces-Like Fungal Strains Confirms a Novel Fungal Genus in the Mucoromycota with divergent Burkholderia-like Endosymbiotic Bacteria.</title>
        <authorList>
            <person name="Stajich J.E."/>
            <person name="Macias A.M."/>
            <person name="Carter-House D."/>
            <person name="Lovett B."/>
            <person name="Kasson L.R."/>
            <person name="Berry K."/>
            <person name="Grigoriev I."/>
            <person name="Chang Y."/>
            <person name="Spatafora J."/>
            <person name="Kasson M.T."/>
        </authorList>
    </citation>
    <scope>NUCLEOTIDE SEQUENCE</scope>
    <source>
        <strain evidence="2">NRRL A-21654</strain>
    </source>
</reference>
<proteinExistence type="predicted"/>
<feature type="signal peptide" evidence="1">
    <location>
        <begin position="1"/>
        <end position="17"/>
    </location>
</feature>
<organism evidence="2 3">
    <name type="scientific">Apophysomyces ossiformis</name>
    <dbReference type="NCBI Taxonomy" id="679940"/>
    <lineage>
        <taxon>Eukaryota</taxon>
        <taxon>Fungi</taxon>
        <taxon>Fungi incertae sedis</taxon>
        <taxon>Mucoromycota</taxon>
        <taxon>Mucoromycotina</taxon>
        <taxon>Mucoromycetes</taxon>
        <taxon>Mucorales</taxon>
        <taxon>Mucorineae</taxon>
        <taxon>Mucoraceae</taxon>
        <taxon>Apophysomyces</taxon>
    </lineage>
</organism>
<evidence type="ECO:0000313" key="3">
    <source>
        <dbReference type="Proteomes" id="UP000605846"/>
    </source>
</evidence>
<dbReference type="EMBL" id="JABAYA010000335">
    <property type="protein sequence ID" value="KAF7720914.1"/>
    <property type="molecule type" value="Genomic_DNA"/>
</dbReference>
<evidence type="ECO:0008006" key="4">
    <source>
        <dbReference type="Google" id="ProtNLM"/>
    </source>
</evidence>
<feature type="non-terminal residue" evidence="2">
    <location>
        <position position="77"/>
    </location>
</feature>
<comment type="caution">
    <text evidence="2">The sequence shown here is derived from an EMBL/GenBank/DDBJ whole genome shotgun (WGS) entry which is preliminary data.</text>
</comment>
<keyword evidence="1" id="KW-0732">Signal</keyword>
<evidence type="ECO:0000256" key="1">
    <source>
        <dbReference type="SAM" id="SignalP"/>
    </source>
</evidence>
<keyword evidence="3" id="KW-1185">Reference proteome</keyword>
<dbReference type="Proteomes" id="UP000605846">
    <property type="component" value="Unassembled WGS sequence"/>
</dbReference>
<sequence>LLHLPSASLLMLLVTWSRINLTHQPIPTWTPTTLHQWKQHSPIFLMMYLYLMPWTAEILQLSPLKWPIPRISQHGQC</sequence>
<protein>
    <recommendedName>
        <fullName evidence="4">NADH dehydrogenase subunit 4</fullName>
    </recommendedName>
</protein>
<gene>
    <name evidence="2" type="ORF">EC973_005774</name>
</gene>
<feature type="chain" id="PRO_5034271448" description="NADH dehydrogenase subunit 4" evidence="1">
    <location>
        <begin position="18"/>
        <end position="77"/>
    </location>
</feature>
<accession>A0A8H7BIZ3</accession>